<feature type="binding site" evidence="5">
    <location>
        <position position="67"/>
    </location>
    <ligand>
        <name>a divalent metal cation</name>
        <dbReference type="ChEBI" id="CHEBI:60240"/>
        <label>1</label>
    </ligand>
</feature>
<dbReference type="AlphaFoldDB" id="A0A8J3AJT2"/>
<sequence>MKSVNGYQLVQQFEVLFPKHLAEEGDPNGLQIGTLSNQVKKALIALDVTKEVVEEAISIGANLIIAHHPIIYRPLKKIVTDGEAGKIIELCIKHDIAVFAAHTNVDIAEVGVSDFLAEALQLENTRVLAPTYVEKLVKLVVFVPKSHAEVVRNTICEAGAGHIGNYSHCTFNAEGTGTFLPLADTKPFIGQQGQLEQVEEVRIETIVPESILKKVMKAMLNAHPYEEVAYDTIPLLNEGKTFGIGRIGTLKEECTLEEFAHYVKEKLDLKGVRVVGKLGDKIKKVAIVGGDGNKFAFHAKRHGADVYVSGDIYYHVAQDWKMENLNIVDAGHNIEKVMKDGVKKLLDKKLIENNLKCEIVASKINTDPFVFI</sequence>
<keyword evidence="7" id="KW-1185">Reference proteome</keyword>
<organism evidence="6 7">
    <name type="scientific">Gottfriedia solisilvae</name>
    <dbReference type="NCBI Taxonomy" id="1516104"/>
    <lineage>
        <taxon>Bacteria</taxon>
        <taxon>Bacillati</taxon>
        <taxon>Bacillota</taxon>
        <taxon>Bacilli</taxon>
        <taxon>Bacillales</taxon>
        <taxon>Bacillaceae</taxon>
        <taxon>Gottfriedia</taxon>
    </lineage>
</organism>
<dbReference type="GO" id="GO:0046872">
    <property type="term" value="F:metal ion binding"/>
    <property type="evidence" value="ECO:0007669"/>
    <property type="project" value="UniProtKB-UniRule"/>
</dbReference>
<evidence type="ECO:0000256" key="2">
    <source>
        <dbReference type="ARBA" id="ARBA00022112"/>
    </source>
</evidence>
<dbReference type="NCBIfam" id="TIGR00486">
    <property type="entry name" value="YbgI_SA1388"/>
    <property type="match status" value="1"/>
</dbReference>
<proteinExistence type="inferred from homology"/>
<evidence type="ECO:0000256" key="1">
    <source>
        <dbReference type="ARBA" id="ARBA00006964"/>
    </source>
</evidence>
<dbReference type="Proteomes" id="UP000626244">
    <property type="component" value="Unassembled WGS sequence"/>
</dbReference>
<dbReference type="EMBL" id="BMHB01000001">
    <property type="protein sequence ID" value="GGI11118.1"/>
    <property type="molecule type" value="Genomic_DNA"/>
</dbReference>
<dbReference type="InterPro" id="IPR015867">
    <property type="entry name" value="N-reg_PII/ATP_PRibTrfase_C"/>
</dbReference>
<accession>A0A8J3AJT2</accession>
<dbReference type="RefSeq" id="WP_087998887.1">
    <property type="nucleotide sequence ID" value="NZ_BMHB01000001.1"/>
</dbReference>
<evidence type="ECO:0000256" key="5">
    <source>
        <dbReference type="PIRSR" id="PIRSR602678-1"/>
    </source>
</evidence>
<feature type="binding site" evidence="5">
    <location>
        <position position="335"/>
    </location>
    <ligand>
        <name>a divalent metal cation</name>
        <dbReference type="ChEBI" id="CHEBI:60240"/>
        <label>1</label>
    </ligand>
</feature>
<comment type="similarity">
    <text evidence="1 4">Belongs to the GTP cyclohydrolase I type 2/NIF3 family.</text>
</comment>
<dbReference type="FunFam" id="3.40.1390.30:FF:000001">
    <property type="entry name" value="GTP cyclohydrolase 1 type 2"/>
    <property type="match status" value="1"/>
</dbReference>
<keyword evidence="3 4" id="KW-0479">Metal-binding</keyword>
<dbReference type="Gene3D" id="3.30.70.120">
    <property type="match status" value="1"/>
</dbReference>
<feature type="binding site" evidence="5">
    <location>
        <position position="332"/>
    </location>
    <ligand>
        <name>a divalent metal cation</name>
        <dbReference type="ChEBI" id="CHEBI:60240"/>
        <label>1</label>
    </ligand>
</feature>
<evidence type="ECO:0000313" key="6">
    <source>
        <dbReference type="EMBL" id="GGI11118.1"/>
    </source>
</evidence>
<feature type="binding site" evidence="5">
    <location>
        <position position="106"/>
    </location>
    <ligand>
        <name>a divalent metal cation</name>
        <dbReference type="ChEBI" id="CHEBI:60240"/>
        <label>1</label>
    </ligand>
</feature>
<dbReference type="Pfam" id="PF01784">
    <property type="entry name" value="DUF34_NIF3"/>
    <property type="match status" value="1"/>
</dbReference>
<comment type="caution">
    <text evidence="6">The sequence shown here is derived from an EMBL/GenBank/DDBJ whole genome shotgun (WGS) entry which is preliminary data.</text>
</comment>
<dbReference type="SUPFAM" id="SSF102705">
    <property type="entry name" value="NIF3 (NGG1p interacting factor 3)-like"/>
    <property type="match status" value="1"/>
</dbReference>
<dbReference type="FunFam" id="3.30.70.120:FF:000006">
    <property type="entry name" value="GTP cyclohydrolase 1 type 2 homolog"/>
    <property type="match status" value="1"/>
</dbReference>
<dbReference type="PANTHER" id="PTHR13799:SF14">
    <property type="entry name" value="GTP CYCLOHYDROLASE 1 TYPE 2 HOMOLOG"/>
    <property type="match status" value="1"/>
</dbReference>
<evidence type="ECO:0000256" key="4">
    <source>
        <dbReference type="PIRNR" id="PIRNR037489"/>
    </source>
</evidence>
<feature type="binding site" evidence="5">
    <location>
        <position position="68"/>
    </location>
    <ligand>
        <name>a divalent metal cation</name>
        <dbReference type="ChEBI" id="CHEBI:60240"/>
        <label>1</label>
    </ligand>
</feature>
<evidence type="ECO:0000256" key="3">
    <source>
        <dbReference type="ARBA" id="ARBA00022723"/>
    </source>
</evidence>
<dbReference type="Gene3D" id="3.40.1390.30">
    <property type="entry name" value="NIF3 (NGG1p interacting factor 3)-like"/>
    <property type="match status" value="1"/>
</dbReference>
<dbReference type="PIRSF" id="PIRSF037489">
    <property type="entry name" value="UCP037489_NIF3_YqfO"/>
    <property type="match status" value="1"/>
</dbReference>
<dbReference type="OrthoDB" id="9792792at2"/>
<dbReference type="InterPro" id="IPR002678">
    <property type="entry name" value="DUF34/NIF3"/>
</dbReference>
<gene>
    <name evidence="6" type="ORF">GCM10007380_06220</name>
</gene>
<name>A0A8J3AJT2_9BACI</name>
<evidence type="ECO:0000313" key="7">
    <source>
        <dbReference type="Proteomes" id="UP000626244"/>
    </source>
</evidence>
<reference evidence="7" key="1">
    <citation type="journal article" date="2019" name="Int. J. Syst. Evol. Microbiol.">
        <title>The Global Catalogue of Microorganisms (GCM) 10K type strain sequencing project: providing services to taxonomists for standard genome sequencing and annotation.</title>
        <authorList>
            <consortium name="The Broad Institute Genomics Platform"/>
            <consortium name="The Broad Institute Genome Sequencing Center for Infectious Disease"/>
            <person name="Wu L."/>
            <person name="Ma J."/>
        </authorList>
    </citation>
    <scope>NUCLEOTIDE SEQUENCE [LARGE SCALE GENOMIC DNA]</scope>
    <source>
        <strain evidence="7">CGMCC 1.14993</strain>
    </source>
</reference>
<dbReference type="GO" id="GO:0005737">
    <property type="term" value="C:cytoplasm"/>
    <property type="evidence" value="ECO:0007669"/>
    <property type="project" value="TreeGrafter"/>
</dbReference>
<dbReference type="InterPro" id="IPR036069">
    <property type="entry name" value="DUF34/NIF3_sf"/>
</dbReference>
<dbReference type="InterPro" id="IPR017221">
    <property type="entry name" value="DUF34/NIF3_bac"/>
</dbReference>
<protein>
    <recommendedName>
        <fullName evidence="2 4">GTP cyclohydrolase 1 type 2 homolog</fullName>
    </recommendedName>
</protein>
<dbReference type="PANTHER" id="PTHR13799">
    <property type="entry name" value="NGG1 INTERACTING FACTOR 3"/>
    <property type="match status" value="1"/>
</dbReference>